<dbReference type="EMBL" id="SBHS01000044">
    <property type="protein sequence ID" value="TWU71449.1"/>
    <property type="molecule type" value="Genomic_DNA"/>
</dbReference>
<dbReference type="Proteomes" id="UP000317257">
    <property type="component" value="Unassembled WGS sequence"/>
</dbReference>
<name>A0A5C6G2I5_METRR</name>
<gene>
    <name evidence="1" type="ORF">ED733_000711</name>
</gene>
<evidence type="ECO:0000313" key="1">
    <source>
        <dbReference type="EMBL" id="TWU71449.1"/>
    </source>
</evidence>
<comment type="caution">
    <text evidence="1">The sequence shown here is derived from an EMBL/GenBank/DDBJ whole genome shotgun (WGS) entry which is preliminary data.</text>
</comment>
<reference evidence="2" key="1">
    <citation type="submission" date="2018-12" db="EMBL/GenBank/DDBJ databases">
        <title>The complete genome of Metarhizium rileyi, a key fungal pathogen of Lepidoptera.</title>
        <authorList>
            <person name="Binneck E."/>
            <person name="Lastra C.C.L."/>
            <person name="Sosa-Gomez D.R."/>
        </authorList>
    </citation>
    <scope>NUCLEOTIDE SEQUENCE [LARGE SCALE GENOMIC DNA]</scope>
    <source>
        <strain evidence="2">Cep018-CH2</strain>
    </source>
</reference>
<dbReference type="AlphaFoldDB" id="A0A5C6G2I5"/>
<proteinExistence type="predicted"/>
<sequence>MTDPRPTSEDRYQPIRDFFSGTPQTYIICSNVQQTEKVEFIIADPTIDIFRERKIARNDPGMRGEIKQHSCDCVNALLPGGCLGYLCSERELSKIQNFMKKKSLKGIESHYVGSFFGESGKDAMPYHTQ</sequence>
<organism evidence="1 2">
    <name type="scientific">Metarhizium rileyi (strain RCEF 4871)</name>
    <name type="common">Nomuraea rileyi</name>
    <dbReference type="NCBI Taxonomy" id="1649241"/>
    <lineage>
        <taxon>Eukaryota</taxon>
        <taxon>Fungi</taxon>
        <taxon>Dikarya</taxon>
        <taxon>Ascomycota</taxon>
        <taxon>Pezizomycotina</taxon>
        <taxon>Sordariomycetes</taxon>
        <taxon>Hypocreomycetidae</taxon>
        <taxon>Hypocreales</taxon>
        <taxon>Clavicipitaceae</taxon>
        <taxon>Metarhizium</taxon>
    </lineage>
</organism>
<accession>A0A5C6G2I5</accession>
<evidence type="ECO:0000313" key="2">
    <source>
        <dbReference type="Proteomes" id="UP000317257"/>
    </source>
</evidence>
<protein>
    <submittedName>
        <fullName evidence="1">Uncharacterized protein</fullName>
    </submittedName>
</protein>